<dbReference type="GO" id="GO:0004725">
    <property type="term" value="F:protein tyrosine phosphatase activity"/>
    <property type="evidence" value="ECO:0007669"/>
    <property type="project" value="UniProtKB-EC"/>
</dbReference>
<evidence type="ECO:0000259" key="8">
    <source>
        <dbReference type="PROSITE" id="PS50056"/>
    </source>
</evidence>
<feature type="compositionally biased region" description="Low complexity" evidence="6">
    <location>
        <begin position="415"/>
        <end position="424"/>
    </location>
</feature>
<feature type="compositionally biased region" description="Basic residues" evidence="6">
    <location>
        <begin position="146"/>
        <end position="158"/>
    </location>
</feature>
<feature type="region of interest" description="Disordered" evidence="6">
    <location>
        <begin position="142"/>
        <end position="201"/>
    </location>
</feature>
<evidence type="ECO:0000256" key="1">
    <source>
        <dbReference type="ARBA" id="ARBA00008601"/>
    </source>
</evidence>
<dbReference type="OMA" id="CKQGRSR"/>
<dbReference type="VEuPathDB" id="AmoebaDB:ACA1_065470"/>
<feature type="domain" description="Tyrosine specific protein phosphatases" evidence="8">
    <location>
        <begin position="201"/>
        <end position="243"/>
    </location>
</feature>
<keyword evidence="4" id="KW-0904">Protein phosphatase</keyword>
<gene>
    <name evidence="9" type="ORF">ACA1_065470</name>
</gene>
<dbReference type="InterPro" id="IPR000387">
    <property type="entry name" value="Tyr_Pase_dom"/>
</dbReference>
<dbReference type="GO" id="GO:0043409">
    <property type="term" value="P:negative regulation of MAPK cascade"/>
    <property type="evidence" value="ECO:0007669"/>
    <property type="project" value="TreeGrafter"/>
</dbReference>
<evidence type="ECO:0000256" key="3">
    <source>
        <dbReference type="ARBA" id="ARBA00022801"/>
    </source>
</evidence>
<protein>
    <recommendedName>
        <fullName evidence="2">protein-tyrosine-phosphatase</fullName>
        <ecNumber evidence="2">3.1.3.48</ecNumber>
    </recommendedName>
</protein>
<evidence type="ECO:0000256" key="5">
    <source>
        <dbReference type="ARBA" id="ARBA00047761"/>
    </source>
</evidence>
<dbReference type="GO" id="GO:0004722">
    <property type="term" value="F:protein serine/threonine phosphatase activity"/>
    <property type="evidence" value="ECO:0007669"/>
    <property type="project" value="UniProtKB-EC"/>
</dbReference>
<dbReference type="PROSITE" id="PS50056">
    <property type="entry name" value="TYR_PHOSPHATASE_2"/>
    <property type="match status" value="1"/>
</dbReference>
<dbReference type="PROSITE" id="PS00383">
    <property type="entry name" value="TYR_PHOSPHATASE_1"/>
    <property type="match status" value="1"/>
</dbReference>
<feature type="domain" description="Tyrosine-protein phosphatase" evidence="7">
    <location>
        <begin position="51"/>
        <end position="264"/>
    </location>
</feature>
<feature type="region of interest" description="Disordered" evidence="6">
    <location>
        <begin position="293"/>
        <end position="478"/>
    </location>
</feature>
<dbReference type="GO" id="GO:0005737">
    <property type="term" value="C:cytoplasm"/>
    <property type="evidence" value="ECO:0007669"/>
    <property type="project" value="TreeGrafter"/>
</dbReference>
<dbReference type="PANTHER" id="PTHR10159:SF519">
    <property type="entry name" value="DUAL SPECIFICITY PROTEIN PHOSPHATASE MPK3"/>
    <property type="match status" value="1"/>
</dbReference>
<feature type="compositionally biased region" description="Basic residues" evidence="6">
    <location>
        <begin position="363"/>
        <end position="379"/>
    </location>
</feature>
<dbReference type="Proteomes" id="UP000011083">
    <property type="component" value="Unassembled WGS sequence"/>
</dbReference>
<dbReference type="EMBL" id="KB007974">
    <property type="protein sequence ID" value="ELR17748.1"/>
    <property type="molecule type" value="Genomic_DNA"/>
</dbReference>
<organism evidence="9 10">
    <name type="scientific">Acanthamoeba castellanii (strain ATCC 30010 / Neff)</name>
    <dbReference type="NCBI Taxonomy" id="1257118"/>
    <lineage>
        <taxon>Eukaryota</taxon>
        <taxon>Amoebozoa</taxon>
        <taxon>Discosea</taxon>
        <taxon>Longamoebia</taxon>
        <taxon>Centramoebida</taxon>
        <taxon>Acanthamoebidae</taxon>
        <taxon>Acanthamoeba</taxon>
    </lineage>
</organism>
<feature type="compositionally biased region" description="Polar residues" evidence="6">
    <location>
        <begin position="466"/>
        <end position="478"/>
    </location>
</feature>
<comment type="catalytic activity">
    <reaction evidence="5">
        <text>O-phospho-L-seryl-[protein] + H2O = L-seryl-[protein] + phosphate</text>
        <dbReference type="Rhea" id="RHEA:20629"/>
        <dbReference type="Rhea" id="RHEA-COMP:9863"/>
        <dbReference type="Rhea" id="RHEA-COMP:11604"/>
        <dbReference type="ChEBI" id="CHEBI:15377"/>
        <dbReference type="ChEBI" id="CHEBI:29999"/>
        <dbReference type="ChEBI" id="CHEBI:43474"/>
        <dbReference type="ChEBI" id="CHEBI:83421"/>
        <dbReference type="EC" id="3.1.3.16"/>
    </reaction>
</comment>
<dbReference type="SMART" id="SM00195">
    <property type="entry name" value="DSPc"/>
    <property type="match status" value="1"/>
</dbReference>
<evidence type="ECO:0000313" key="9">
    <source>
        <dbReference type="EMBL" id="ELR17748.1"/>
    </source>
</evidence>
<dbReference type="KEGG" id="acan:ACA1_065470"/>
<sequence length="478" mass="53443">MDEQTKEDGGIDPAQQYEDEDDDDFDPFLHAVVPRNLYHKFQIEGSKRWGPPTEILPFLFLGSCFCANEEELLRELGVDHILNVAEECPPPPTVANRKEGEKLVKHYMMVDVVEHIRKSENQWNTFESCFNFIDKARVAYEGKNGGGKKRRGSKRMKRPGKDGEEKTGERKGSGMKIRLGLKTGKDKEGGASPPEGGATGGDRVLVHCMHGRSRSATIVLAYLMKKEGWTLREAYVHVKLRRPIVGPDKYLKHQLIDYEKHLFGKSSFQNVEEFRDFQVQLTPELELKEKERKQKLKEEALQQEQSSSSNDSNTTKAGEDGGEEAEHCNKEMTADGEEEEEEEESSGNNGNADNKDEDEGKGSGKKAKKKKKKQSKKNKKASDEESTAAGTEASGEEKRKKTKNKEKSKKRKDGSTSSGSATGSPRQDEEGEEGECNNRKRGGSVASVSKDEPVKTKKKKKKLTTANSNDQPSRTTQA</sequence>
<dbReference type="SUPFAM" id="SSF52799">
    <property type="entry name" value="(Phosphotyrosine protein) phosphatases II"/>
    <property type="match status" value="1"/>
</dbReference>
<evidence type="ECO:0000256" key="2">
    <source>
        <dbReference type="ARBA" id="ARBA00013064"/>
    </source>
</evidence>
<dbReference type="InterPro" id="IPR016130">
    <property type="entry name" value="Tyr_Pase_AS"/>
</dbReference>
<dbReference type="InterPro" id="IPR020422">
    <property type="entry name" value="TYR_PHOSPHATASE_DUAL_dom"/>
</dbReference>
<dbReference type="PROSITE" id="PS50054">
    <property type="entry name" value="TYR_PHOSPHATASE_DUAL"/>
    <property type="match status" value="1"/>
</dbReference>
<feature type="compositionally biased region" description="Basic and acidic residues" evidence="6">
    <location>
        <begin position="159"/>
        <end position="172"/>
    </location>
</feature>
<dbReference type="InterPro" id="IPR029021">
    <property type="entry name" value="Prot-tyrosine_phosphatase-like"/>
</dbReference>
<evidence type="ECO:0000313" key="10">
    <source>
        <dbReference type="Proteomes" id="UP000011083"/>
    </source>
</evidence>
<proteinExistence type="inferred from homology"/>
<keyword evidence="3" id="KW-0378">Hydrolase</keyword>
<dbReference type="CDD" id="cd14498">
    <property type="entry name" value="DSP"/>
    <property type="match status" value="1"/>
</dbReference>
<name>L8GYY4_ACACF</name>
<dbReference type="Pfam" id="PF00782">
    <property type="entry name" value="DSPc"/>
    <property type="match status" value="1"/>
</dbReference>
<dbReference type="RefSeq" id="XP_004339761.1">
    <property type="nucleotide sequence ID" value="XM_004339713.1"/>
</dbReference>
<dbReference type="STRING" id="1257118.L8GYY4"/>
<dbReference type="Gene3D" id="3.90.190.10">
    <property type="entry name" value="Protein tyrosine phosphatase superfamily"/>
    <property type="match status" value="1"/>
</dbReference>
<feature type="region of interest" description="Disordered" evidence="6">
    <location>
        <begin position="1"/>
        <end position="25"/>
    </location>
</feature>
<dbReference type="GeneID" id="14918155"/>
<accession>L8GYY4</accession>
<dbReference type="EC" id="3.1.3.48" evidence="2"/>
<dbReference type="InterPro" id="IPR000340">
    <property type="entry name" value="Dual-sp_phosphatase_cat-dom"/>
</dbReference>
<feature type="compositionally biased region" description="Basic and acidic residues" evidence="6">
    <location>
        <begin position="324"/>
        <end position="333"/>
    </location>
</feature>
<dbReference type="OrthoDB" id="18233at2759"/>
<dbReference type="PANTHER" id="PTHR10159">
    <property type="entry name" value="DUAL SPECIFICITY PROTEIN PHOSPHATASE"/>
    <property type="match status" value="1"/>
</dbReference>
<feature type="compositionally biased region" description="Acidic residues" evidence="6">
    <location>
        <begin position="334"/>
        <end position="345"/>
    </location>
</feature>
<dbReference type="AlphaFoldDB" id="L8GYY4"/>
<comment type="similarity">
    <text evidence="1">Belongs to the protein-tyrosine phosphatase family. Non-receptor class dual specificity subfamily.</text>
</comment>
<keyword evidence="10" id="KW-1185">Reference proteome</keyword>
<reference evidence="9 10" key="1">
    <citation type="journal article" date="2013" name="Genome Biol.">
        <title>Genome of Acanthamoeba castellanii highlights extensive lateral gene transfer and early evolution of tyrosine kinase signaling.</title>
        <authorList>
            <person name="Clarke M."/>
            <person name="Lohan A.J."/>
            <person name="Liu B."/>
            <person name="Lagkouvardos I."/>
            <person name="Roy S."/>
            <person name="Zafar N."/>
            <person name="Bertelli C."/>
            <person name="Schilde C."/>
            <person name="Kianianmomeni A."/>
            <person name="Burglin T.R."/>
            <person name="Frech C."/>
            <person name="Turcotte B."/>
            <person name="Kopec K.O."/>
            <person name="Synnott J.M."/>
            <person name="Choo C."/>
            <person name="Paponov I."/>
            <person name="Finkler A."/>
            <person name="Soon Heng Tan C."/>
            <person name="Hutchins A.P."/>
            <person name="Weinmeier T."/>
            <person name="Rattei T."/>
            <person name="Chu J.S."/>
            <person name="Gimenez G."/>
            <person name="Irimia M."/>
            <person name="Rigden D.J."/>
            <person name="Fitzpatrick D.A."/>
            <person name="Lorenzo-Morales J."/>
            <person name="Bateman A."/>
            <person name="Chiu C.H."/>
            <person name="Tang P."/>
            <person name="Hegemann P."/>
            <person name="Fromm H."/>
            <person name="Raoult D."/>
            <person name="Greub G."/>
            <person name="Miranda-Saavedra D."/>
            <person name="Chen N."/>
            <person name="Nash P."/>
            <person name="Ginger M.L."/>
            <person name="Horn M."/>
            <person name="Schaap P."/>
            <person name="Caler L."/>
            <person name="Loftus B."/>
        </authorList>
    </citation>
    <scope>NUCLEOTIDE SEQUENCE [LARGE SCALE GENOMIC DNA]</scope>
    <source>
        <strain evidence="9 10">Neff</strain>
    </source>
</reference>
<feature type="compositionally biased region" description="Low complexity" evidence="6">
    <location>
        <begin position="302"/>
        <end position="315"/>
    </location>
</feature>
<feature type="compositionally biased region" description="Basic residues" evidence="6">
    <location>
        <begin position="400"/>
        <end position="412"/>
    </location>
</feature>
<evidence type="ECO:0000259" key="7">
    <source>
        <dbReference type="PROSITE" id="PS50054"/>
    </source>
</evidence>
<evidence type="ECO:0000256" key="6">
    <source>
        <dbReference type="SAM" id="MobiDB-lite"/>
    </source>
</evidence>
<evidence type="ECO:0000256" key="4">
    <source>
        <dbReference type="ARBA" id="ARBA00022912"/>
    </source>
</evidence>